<sequence length="101" mass="11533">MELTDRSKENLSDVYSRRRQSSTSLNPPHESPEIPIVNNDVNETSSNDSTSNEECEPLSDNNMGPCIFSDESSEDMELTNRIEKYSLEACRARVIFPVWMD</sequence>
<organism evidence="2 3">
    <name type="scientific">Lepeophtheirus salmonis</name>
    <name type="common">Salmon louse</name>
    <name type="synonym">Caligus salmonis</name>
    <dbReference type="NCBI Taxonomy" id="72036"/>
    <lineage>
        <taxon>Eukaryota</taxon>
        <taxon>Metazoa</taxon>
        <taxon>Ecdysozoa</taxon>
        <taxon>Arthropoda</taxon>
        <taxon>Crustacea</taxon>
        <taxon>Multicrustacea</taxon>
        <taxon>Hexanauplia</taxon>
        <taxon>Copepoda</taxon>
        <taxon>Siphonostomatoida</taxon>
        <taxon>Caligidae</taxon>
        <taxon>Lepeophtheirus</taxon>
    </lineage>
</organism>
<dbReference type="AlphaFoldDB" id="A0A7R8H1D4"/>
<proteinExistence type="predicted"/>
<gene>
    <name evidence="2" type="ORF">LSAA_3345</name>
</gene>
<keyword evidence="3" id="KW-1185">Reference proteome</keyword>
<dbReference type="EMBL" id="HG994590">
    <property type="protein sequence ID" value="CAF2807275.1"/>
    <property type="molecule type" value="Genomic_DNA"/>
</dbReference>
<feature type="region of interest" description="Disordered" evidence="1">
    <location>
        <begin position="1"/>
        <end position="70"/>
    </location>
</feature>
<evidence type="ECO:0000313" key="3">
    <source>
        <dbReference type="Proteomes" id="UP000675881"/>
    </source>
</evidence>
<evidence type="ECO:0000256" key="1">
    <source>
        <dbReference type="SAM" id="MobiDB-lite"/>
    </source>
</evidence>
<feature type="compositionally biased region" description="Basic and acidic residues" evidence="1">
    <location>
        <begin position="1"/>
        <end position="11"/>
    </location>
</feature>
<dbReference type="Proteomes" id="UP000675881">
    <property type="component" value="Chromosome 11"/>
</dbReference>
<accession>A0A7R8H1D4</accession>
<feature type="compositionally biased region" description="Low complexity" evidence="1">
    <location>
        <begin position="37"/>
        <end position="50"/>
    </location>
</feature>
<name>A0A7R8H1D4_LEPSM</name>
<reference evidence="2" key="1">
    <citation type="submission" date="2021-02" db="EMBL/GenBank/DDBJ databases">
        <authorList>
            <person name="Bekaert M."/>
        </authorList>
    </citation>
    <scope>NUCLEOTIDE SEQUENCE</scope>
    <source>
        <strain evidence="2">IoA-00</strain>
    </source>
</reference>
<protein>
    <submittedName>
        <fullName evidence="2">(salmon louse) hypothetical protein</fullName>
    </submittedName>
</protein>
<evidence type="ECO:0000313" key="2">
    <source>
        <dbReference type="EMBL" id="CAF2807275.1"/>
    </source>
</evidence>